<evidence type="ECO:0000313" key="5">
    <source>
        <dbReference type="EMBL" id="AKV74234.1"/>
    </source>
</evidence>
<dbReference type="EMBL" id="CP012172">
    <property type="protein sequence ID" value="AKV74234.1"/>
    <property type="molecule type" value="Genomic_DNA"/>
</dbReference>
<dbReference type="PANTHER" id="PTHR36507:SF1">
    <property type="entry name" value="BLL1555 PROTEIN"/>
    <property type="match status" value="1"/>
</dbReference>
<protein>
    <recommendedName>
        <fullName evidence="4">Blue (type 1) copper domain-containing protein</fullName>
    </recommendedName>
</protein>
<evidence type="ECO:0000313" key="13">
    <source>
        <dbReference type="Proteomes" id="UP000062475"/>
    </source>
</evidence>
<reference evidence="9 10" key="2">
    <citation type="submission" date="2015-07" db="EMBL/GenBank/DDBJ databases">
        <title>Physiological, transcriptional responses and genome re-sequencing of acid resistant extremely thermoacidophilic Metallosphaera sedula SARC-M1.</title>
        <authorList>
            <person name="Ai C."/>
            <person name="McCarthy S."/>
            <person name="Eckrich V."/>
            <person name="Rudrappa D."/>
            <person name="Qiu G."/>
            <person name="Blum P."/>
        </authorList>
    </citation>
    <scope>NUCLEOTIDE SEQUENCE [LARGE SCALE GENOMIC DNA]</scope>
    <source>
        <strain evidence="9 10">SARC-M1</strain>
    </source>
</reference>
<sequence>MDKFSLSKSGQNRAMRRIFKRIPKASLLFFLVAGLFGLPMAISATTPTPQHWIVYVGGQAMSGNTMIMTMGYFPEIITIDVGDSITFVINSTEPHTITFLSGNPPLNPFSPQALAPIGGSVYNGTGIVSSGLLSQGQNYTLTFTKAGVYVYQCLIHPGMMGVVIVNPAGTPYPMTQAQYDQLASQQSSQSLASGLSLLQQVNLPATQGPNGTVIWHVDVGQQTPVSTEVTLNSMNSKVSGSAILTMTAPGVLTVQVSLTGLLPGETYNVGIFQGAAEAGGKSLYNLNPVVEASNGTGSSVTTLTLPPLSPFIPTSFGIPSAGWYINVSNSGNAVAAGDIIFPVSSVMGFLPNTLTIHAGDTVVWTDVDPDEVHTVTFVPQGMPIPEFGTPTSLIPTKSHIFNGTGYYNSGPMIAGVSYNLTFVTPGVYTYVCLLHDGMGMVGTIIVLPSTPSSNPQATLLSKQMSELNNTLNSLNSQVSQIGSLTSQVGQLNSQVSSLNSQVSQIGSLSSQISSLNGSQASYENSVNSKISSLYSLLTVLIVLVVISLILNVVLIARRR</sequence>
<evidence type="ECO:0000313" key="14">
    <source>
        <dbReference type="Proteomes" id="UP000068832"/>
    </source>
</evidence>
<dbReference type="Proteomes" id="UP000056255">
    <property type="component" value="Chromosome"/>
</dbReference>
<dbReference type="InterPro" id="IPR000923">
    <property type="entry name" value="BlueCu_1"/>
</dbReference>
<evidence type="ECO:0000259" key="4">
    <source>
        <dbReference type="Pfam" id="PF00127"/>
    </source>
</evidence>
<dbReference type="GeneID" id="91755700"/>
<feature type="domain" description="Blue (type 1) copper" evidence="4">
    <location>
        <begin position="68"/>
        <end position="166"/>
    </location>
</feature>
<dbReference type="Proteomes" id="UP000061362">
    <property type="component" value="Chromosome"/>
</dbReference>
<reference evidence="11 12" key="1">
    <citation type="journal article" date="2015" name="Genome Announc.">
        <title>Complete Genome Sequences of Evolved Arsenate-Resistant Metallosphaera sedula Strains.</title>
        <authorList>
            <person name="Ai C."/>
            <person name="McCarthy S."/>
            <person name="Schackwitz W."/>
            <person name="Martin J."/>
            <person name="Lipzen A."/>
            <person name="Blum P."/>
        </authorList>
    </citation>
    <scope>NUCLEOTIDE SEQUENCE [LARGE SCALE GENOMIC DNA]</scope>
    <source>
        <strain evidence="7 12">ARS120-1</strain>
        <strain evidence="8 11">ARS120-2</strain>
        <strain evidence="5 14">ARS50-1</strain>
        <strain evidence="6 13">ARS50-2</strain>
    </source>
</reference>
<evidence type="ECO:0000313" key="7">
    <source>
        <dbReference type="EMBL" id="AKV78725.1"/>
    </source>
</evidence>
<dbReference type="PANTHER" id="PTHR36507">
    <property type="entry name" value="BLL1555 PROTEIN"/>
    <property type="match status" value="1"/>
</dbReference>
<dbReference type="GO" id="GO:0005507">
    <property type="term" value="F:copper ion binding"/>
    <property type="evidence" value="ECO:0007669"/>
    <property type="project" value="InterPro"/>
</dbReference>
<evidence type="ECO:0000313" key="8">
    <source>
        <dbReference type="EMBL" id="AKV80970.1"/>
    </source>
</evidence>
<dbReference type="EMBL" id="CP012176">
    <property type="protein sequence ID" value="AKV83211.1"/>
    <property type="molecule type" value="Genomic_DNA"/>
</dbReference>
<keyword evidence="1" id="KW-0479">Metal-binding</keyword>
<feature type="transmembrane region" description="Helical" evidence="3">
    <location>
        <begin position="533"/>
        <end position="556"/>
    </location>
</feature>
<evidence type="ECO:0000313" key="9">
    <source>
        <dbReference type="EMBL" id="AKV83211.1"/>
    </source>
</evidence>
<dbReference type="EMBL" id="CP012173">
    <property type="protein sequence ID" value="AKV76473.1"/>
    <property type="molecule type" value="Genomic_DNA"/>
</dbReference>
<dbReference type="InterPro" id="IPR008972">
    <property type="entry name" value="Cupredoxin"/>
</dbReference>
<dbReference type="InterPro" id="IPR052721">
    <property type="entry name" value="ET_Amicyanin"/>
</dbReference>
<dbReference type="EMBL" id="CP012174">
    <property type="protein sequence ID" value="AKV78725.1"/>
    <property type="molecule type" value="Genomic_DNA"/>
</dbReference>
<dbReference type="Proteomes" id="UP000062398">
    <property type="component" value="Chromosome"/>
</dbReference>
<evidence type="ECO:0000256" key="2">
    <source>
        <dbReference type="ARBA" id="ARBA00023008"/>
    </source>
</evidence>
<keyword evidence="3" id="KW-0472">Membrane</keyword>
<dbReference type="SUPFAM" id="SSF49503">
    <property type="entry name" value="Cupredoxins"/>
    <property type="match status" value="2"/>
</dbReference>
<evidence type="ECO:0000313" key="11">
    <source>
        <dbReference type="Proteomes" id="UP000061362"/>
    </source>
</evidence>
<dbReference type="GO" id="GO:0009055">
    <property type="term" value="F:electron transfer activity"/>
    <property type="evidence" value="ECO:0007669"/>
    <property type="project" value="InterPro"/>
</dbReference>
<evidence type="ECO:0000313" key="12">
    <source>
        <dbReference type="Proteomes" id="UP000062398"/>
    </source>
</evidence>
<organism evidence="7 12">
    <name type="scientific">Metallosphaera sedula</name>
    <dbReference type="NCBI Taxonomy" id="43687"/>
    <lineage>
        <taxon>Archaea</taxon>
        <taxon>Thermoproteota</taxon>
        <taxon>Thermoprotei</taxon>
        <taxon>Sulfolobales</taxon>
        <taxon>Sulfolobaceae</taxon>
        <taxon>Metallosphaera</taxon>
    </lineage>
</organism>
<keyword evidence="3" id="KW-0812">Transmembrane</keyword>
<dbReference type="Gene3D" id="2.60.40.420">
    <property type="entry name" value="Cupredoxins - blue copper proteins"/>
    <property type="match status" value="2"/>
</dbReference>
<dbReference type="Pfam" id="PF00127">
    <property type="entry name" value="Copper-bind"/>
    <property type="match status" value="2"/>
</dbReference>
<dbReference type="OrthoDB" id="4392at2157"/>
<dbReference type="RefSeq" id="WP_048060072.1">
    <property type="nucleotide sequence ID" value="NZ_AP019770.1"/>
</dbReference>
<dbReference type="Proteomes" id="UP000062475">
    <property type="component" value="Chromosome"/>
</dbReference>
<proteinExistence type="predicted"/>
<evidence type="ECO:0000256" key="1">
    <source>
        <dbReference type="ARBA" id="ARBA00022723"/>
    </source>
</evidence>
<dbReference type="PATRIC" id="fig|43687.5.peg.1313"/>
<dbReference type="Proteomes" id="UP000068832">
    <property type="component" value="Chromosome"/>
</dbReference>
<evidence type="ECO:0000313" key="10">
    <source>
        <dbReference type="Proteomes" id="UP000056255"/>
    </source>
</evidence>
<accession>A0A0K1SVR9</accession>
<dbReference type="EMBL" id="CP012175">
    <property type="protein sequence ID" value="AKV80970.1"/>
    <property type="molecule type" value="Genomic_DNA"/>
</dbReference>
<gene>
    <name evidence="5" type="ORF">MsedA_1225</name>
    <name evidence="6" type="ORF">MsedB_1227</name>
    <name evidence="7" type="ORF">MsedC_1225</name>
    <name evidence="8" type="ORF">MsedD_1226</name>
    <name evidence="9" type="ORF">MsedE_1229</name>
</gene>
<evidence type="ECO:0000256" key="3">
    <source>
        <dbReference type="SAM" id="Phobius"/>
    </source>
</evidence>
<keyword evidence="3" id="KW-1133">Transmembrane helix</keyword>
<name>A0A0K1SVR9_9CREN</name>
<dbReference type="Gene3D" id="1.20.5.340">
    <property type="match status" value="1"/>
</dbReference>
<keyword evidence="2" id="KW-0186">Copper</keyword>
<evidence type="ECO:0000313" key="6">
    <source>
        <dbReference type="EMBL" id="AKV76473.1"/>
    </source>
</evidence>
<dbReference type="AlphaFoldDB" id="A0A0K1SVR9"/>
<feature type="domain" description="Blue (type 1) copper" evidence="4">
    <location>
        <begin position="346"/>
        <end position="446"/>
    </location>
</feature>